<dbReference type="EMBL" id="VSSQ01092452">
    <property type="protein sequence ID" value="MPN37669.1"/>
    <property type="molecule type" value="Genomic_DNA"/>
</dbReference>
<protein>
    <submittedName>
        <fullName evidence="1">Uncharacterized protein</fullName>
    </submittedName>
</protein>
<proteinExistence type="predicted"/>
<gene>
    <name evidence="1" type="ORF">SDC9_185189</name>
</gene>
<sequence>MMTVWRENMNNIDRFVFKQLSIIDIYSRRIRPKTRLGPSGGFFVYVAVSDNFDVRDLSKSRQMFSVGYSSASDYAYPDFA</sequence>
<reference evidence="1" key="1">
    <citation type="submission" date="2019-08" db="EMBL/GenBank/DDBJ databases">
        <authorList>
            <person name="Kucharzyk K."/>
            <person name="Murdoch R.W."/>
            <person name="Higgins S."/>
            <person name="Loffler F."/>
        </authorList>
    </citation>
    <scope>NUCLEOTIDE SEQUENCE</scope>
</reference>
<evidence type="ECO:0000313" key="1">
    <source>
        <dbReference type="EMBL" id="MPN37669.1"/>
    </source>
</evidence>
<comment type="caution">
    <text evidence="1">The sequence shown here is derived from an EMBL/GenBank/DDBJ whole genome shotgun (WGS) entry which is preliminary data.</text>
</comment>
<accession>A0A645HHJ4</accession>
<dbReference type="AlphaFoldDB" id="A0A645HHJ4"/>
<organism evidence="1">
    <name type="scientific">bioreactor metagenome</name>
    <dbReference type="NCBI Taxonomy" id="1076179"/>
    <lineage>
        <taxon>unclassified sequences</taxon>
        <taxon>metagenomes</taxon>
        <taxon>ecological metagenomes</taxon>
    </lineage>
</organism>
<name>A0A645HHJ4_9ZZZZ</name>